<feature type="region of interest" description="Disordered" evidence="9">
    <location>
        <begin position="279"/>
        <end position="380"/>
    </location>
</feature>
<keyword evidence="5" id="KW-0862">Zinc</keyword>
<feature type="domain" description="C2H2-type" evidence="10">
    <location>
        <begin position="130"/>
        <end position="157"/>
    </location>
</feature>
<feature type="domain" description="C2H2-type" evidence="10">
    <location>
        <begin position="937"/>
        <end position="964"/>
    </location>
</feature>
<feature type="region of interest" description="Disordered" evidence="9">
    <location>
        <begin position="1065"/>
        <end position="1204"/>
    </location>
</feature>
<dbReference type="PANTHER" id="PTHR24392:SF56">
    <property type="entry name" value="ZINC FINGER PROTEIN 510"/>
    <property type="match status" value="1"/>
</dbReference>
<feature type="region of interest" description="Disordered" evidence="9">
    <location>
        <begin position="50"/>
        <end position="74"/>
    </location>
</feature>
<comment type="subcellular location">
    <subcellularLocation>
        <location evidence="1">Nucleus</location>
    </subcellularLocation>
</comment>
<keyword evidence="6" id="KW-0238">DNA-binding</keyword>
<feature type="region of interest" description="Disordered" evidence="9">
    <location>
        <begin position="192"/>
        <end position="238"/>
    </location>
</feature>
<dbReference type="EMBL" id="GL380012">
    <property type="protein sequence ID" value="EGT42309.1"/>
    <property type="molecule type" value="Genomic_DNA"/>
</dbReference>
<feature type="compositionally biased region" description="Basic and acidic residues" evidence="9">
    <location>
        <begin position="469"/>
        <end position="484"/>
    </location>
</feature>
<protein>
    <recommendedName>
        <fullName evidence="10">C2H2-type domain-containing protein</fullName>
    </recommendedName>
</protein>
<keyword evidence="7" id="KW-0539">Nucleus</keyword>
<dbReference type="GO" id="GO:0003677">
    <property type="term" value="F:DNA binding"/>
    <property type="evidence" value="ECO:0007669"/>
    <property type="project" value="UniProtKB-KW"/>
</dbReference>
<accession>G0P1G0</accession>
<dbReference type="eggNOG" id="KOG1721">
    <property type="taxonomic scope" value="Eukaryota"/>
</dbReference>
<keyword evidence="2" id="KW-0479">Metal-binding</keyword>
<feature type="compositionally biased region" description="Acidic residues" evidence="9">
    <location>
        <begin position="63"/>
        <end position="74"/>
    </location>
</feature>
<feature type="compositionally biased region" description="Acidic residues" evidence="9">
    <location>
        <begin position="485"/>
        <end position="503"/>
    </location>
</feature>
<feature type="region of interest" description="Disordered" evidence="9">
    <location>
        <begin position="567"/>
        <end position="586"/>
    </location>
</feature>
<dbReference type="Proteomes" id="UP000008068">
    <property type="component" value="Unassembled WGS sequence"/>
</dbReference>
<feature type="region of interest" description="Disordered" evidence="9">
    <location>
        <begin position="717"/>
        <end position="738"/>
    </location>
</feature>
<feature type="compositionally biased region" description="Low complexity" evidence="9">
    <location>
        <begin position="830"/>
        <end position="865"/>
    </location>
</feature>
<dbReference type="PANTHER" id="PTHR24392">
    <property type="entry name" value="ZINC FINGER PROTEIN"/>
    <property type="match status" value="1"/>
</dbReference>
<feature type="compositionally biased region" description="Acidic residues" evidence="9">
    <location>
        <begin position="515"/>
        <end position="530"/>
    </location>
</feature>
<feature type="domain" description="C2H2-type" evidence="10">
    <location>
        <begin position="789"/>
        <end position="816"/>
    </location>
</feature>
<keyword evidence="12" id="KW-1185">Reference proteome</keyword>
<keyword evidence="3" id="KW-0677">Repeat</keyword>
<dbReference type="InParanoid" id="G0P1G0"/>
<evidence type="ECO:0000256" key="8">
    <source>
        <dbReference type="PROSITE-ProRule" id="PRU00042"/>
    </source>
</evidence>
<dbReference type="SUPFAM" id="SSF57667">
    <property type="entry name" value="beta-beta-alpha zinc fingers"/>
    <property type="match status" value="3"/>
</dbReference>
<evidence type="ECO:0000313" key="11">
    <source>
        <dbReference type="EMBL" id="EGT42309.1"/>
    </source>
</evidence>
<dbReference type="SMART" id="SM00355">
    <property type="entry name" value="ZnF_C2H2"/>
    <property type="match status" value="18"/>
</dbReference>
<proteinExistence type="predicted"/>
<evidence type="ECO:0000256" key="6">
    <source>
        <dbReference type="ARBA" id="ARBA00023125"/>
    </source>
</evidence>
<feature type="compositionally biased region" description="Low complexity" evidence="9">
    <location>
        <begin position="336"/>
        <end position="374"/>
    </location>
</feature>
<feature type="compositionally biased region" description="Basic and acidic residues" evidence="9">
    <location>
        <begin position="504"/>
        <end position="514"/>
    </location>
</feature>
<feature type="compositionally biased region" description="Acidic residues" evidence="9">
    <location>
        <begin position="281"/>
        <end position="292"/>
    </location>
</feature>
<dbReference type="PROSITE" id="PS50157">
    <property type="entry name" value="ZINC_FINGER_C2H2_2"/>
    <property type="match status" value="3"/>
</dbReference>
<feature type="compositionally biased region" description="Basic and acidic residues" evidence="9">
    <location>
        <begin position="1080"/>
        <end position="1091"/>
    </location>
</feature>
<evidence type="ECO:0000256" key="1">
    <source>
        <dbReference type="ARBA" id="ARBA00004123"/>
    </source>
</evidence>
<dbReference type="OrthoDB" id="5815677at2759"/>
<feature type="compositionally biased region" description="Polar residues" evidence="9">
    <location>
        <begin position="1178"/>
        <end position="1200"/>
    </location>
</feature>
<evidence type="ECO:0000313" key="12">
    <source>
        <dbReference type="Proteomes" id="UP000008068"/>
    </source>
</evidence>
<evidence type="ECO:0000256" key="2">
    <source>
        <dbReference type="ARBA" id="ARBA00022723"/>
    </source>
</evidence>
<feature type="compositionally biased region" description="Acidic residues" evidence="9">
    <location>
        <begin position="721"/>
        <end position="735"/>
    </location>
</feature>
<dbReference type="STRING" id="135651.G0P1G0"/>
<sequence>MSEPTSSAAAAAADAAAADAAAVAAAVADSDNLRRSKRKKFCLDVVAAAHGNNQKKSRRDPHGDEEYDEDDYEDVGELEELSVVTDSADLTMDDDLDESMMRRRPKRAATSVVTNNGYQDHVVFEMQGEHVCQKCPSRYTSRSSLANHVKMHQGERRKFACELCDFSSTTIKSLTHHINVHKVHGVVSAPVSPADPSAGSNNNVANVTAPPDLLNISTESNTSLNGNGGAAPQLTDATLEPFQDAANDVDDEEDEMMMPPILEREDDGPPVLLRERRLIEDSTEESEEESESESSTSPEPVRKSGRSTKPTQKKAMAQKKPPTPYKKASLLKPLRLDTPLSSGSLPTSSASSVTPPEKRSPSPTSTESSRETTPAAAKNVKIKNKHCAKCPFVTSTLSRLKRHFTGHQVKEGYICPIENCHFICRKAGFLSKHFILHVGLTLPWPPKYVKKIGKKIIEVPELNEHLGEKERKTKKKELENRVKEEPDDLLEDEDEEEEEEEEEMLLRKEDPVEVKEEEPVEQEPMDLEPYEPMEPLEPMELEPLEPAKTKKEKKKVYKKKKAELKKEKAVEEKKHHVHHEKKDSMGQAQIRSYKKVVVDGVEQKQCNVGNCDFQTVSLTQLVVHKVKEHAAQSAFPSHRFLCFTCGFRAKTYAALRTHKLTTHTHTKCRFHRTYYLKEIVGDKFFIKHFLSQPEEVKTSEAPVAAAAVVSAPVVSIKEEPKEEDEDDNSDIEDEADASKSVDVTPAVLALIQSNPDKPILFCCNLCPYKAAISSRLQRHYDKHFTKDKYQCRFCSWSSRNQQVLFNHEKLHTSPEEVVTSGIEVPFQEASSRSSSKGPDDSNSGDNTTTTSSSGSGDPGSPSESTESSEDVIHHPVQESIRKWCHAEKQRRPELEDAFTRKMIDGMKGFQCAECPYTSKYRGDMRSHKKRHDIDQMYRCVQCTYTTNRPVSLKDHLKQHANLNKALDPLTLRKVIVNQGIQIGMRRGGARGASGRVYTCAKCPYSTLTIGCLWRHYRNHRQTARMNICSNCSYSSMDQRKMEEHTIIHLAMGVNEPMPFVKRVDMNGRPVSSLTDLLGGSERKNNKRKMEEEPSTSGGTPDRPEFERFSKKKATPLAPKPAKIAKEEPSPTRTEPPATRGAGARRGSKEESPDSDYSLPGPSHAAPPTRVLSERATRNRTNYSALTKSSTRGTPSGSSAHLDQMVKREPDESIEVSHHRIRTGVHSNYGRDVYTKCKECPFKSTDEKLLEQHGTFHEGSPRPQQCTDCSFSHYTAAGLLEHLKLHGIDFDSFQKRLFHKMNRKGDVIPPGVKGYYCKNCSYKTPIKRHYEDHLMSHRQQLVNRLSISMKRQPPKPEYKRPKHRHLFVARNAKYCKKCTFKCSSHSAFIEHLDRHGWNQLYKCYICDYSDNNKSVVDFHQLTHHIVRDQTLHGITQASDFRLEQGEILKPETASKPKPTPEQFVQQSRSLLKCGSCDYFCHLSEELSFHMSVNHMDEPDTQQTISYLHMGLIPPNATITTVL</sequence>
<evidence type="ECO:0000256" key="4">
    <source>
        <dbReference type="ARBA" id="ARBA00022771"/>
    </source>
</evidence>
<reference evidence="12" key="1">
    <citation type="submission" date="2011-07" db="EMBL/GenBank/DDBJ databases">
        <authorList>
            <consortium name="Caenorhabditis brenneri Sequencing and Analysis Consortium"/>
            <person name="Wilson R.K."/>
        </authorList>
    </citation>
    <scope>NUCLEOTIDE SEQUENCE [LARGE SCALE GENOMIC DNA]</scope>
    <source>
        <strain evidence="12">PB2801</strain>
    </source>
</reference>
<evidence type="ECO:0000256" key="3">
    <source>
        <dbReference type="ARBA" id="ARBA00022737"/>
    </source>
</evidence>
<gene>
    <name evidence="11" type="ORF">CAEBREN_30580</name>
</gene>
<dbReference type="GO" id="GO:0005634">
    <property type="term" value="C:nucleus"/>
    <property type="evidence" value="ECO:0007669"/>
    <property type="project" value="UniProtKB-SubCell"/>
</dbReference>
<evidence type="ECO:0000256" key="7">
    <source>
        <dbReference type="ARBA" id="ARBA00023242"/>
    </source>
</evidence>
<dbReference type="HOGENOM" id="CLU_260867_0_0_1"/>
<dbReference type="InterPro" id="IPR013087">
    <property type="entry name" value="Znf_C2H2_type"/>
</dbReference>
<organism evidence="12">
    <name type="scientific">Caenorhabditis brenneri</name>
    <name type="common">Nematode worm</name>
    <dbReference type="NCBI Taxonomy" id="135651"/>
    <lineage>
        <taxon>Eukaryota</taxon>
        <taxon>Metazoa</taxon>
        <taxon>Ecdysozoa</taxon>
        <taxon>Nematoda</taxon>
        <taxon>Chromadorea</taxon>
        <taxon>Rhabditida</taxon>
        <taxon>Rhabditina</taxon>
        <taxon>Rhabditomorpha</taxon>
        <taxon>Rhabditoidea</taxon>
        <taxon>Rhabditidae</taxon>
        <taxon>Peloderinae</taxon>
        <taxon>Caenorhabditis</taxon>
    </lineage>
</organism>
<keyword evidence="4 8" id="KW-0863">Zinc-finger</keyword>
<dbReference type="PROSITE" id="PS00028">
    <property type="entry name" value="ZINC_FINGER_C2H2_1"/>
    <property type="match status" value="2"/>
</dbReference>
<feature type="compositionally biased region" description="Basic and acidic residues" evidence="9">
    <location>
        <begin position="567"/>
        <end position="584"/>
    </location>
</feature>
<evidence type="ECO:0000256" key="9">
    <source>
        <dbReference type="SAM" id="MobiDB-lite"/>
    </source>
</evidence>
<feature type="compositionally biased region" description="Polar residues" evidence="9">
    <location>
        <begin position="215"/>
        <end position="225"/>
    </location>
</feature>
<dbReference type="Gene3D" id="3.30.160.60">
    <property type="entry name" value="Classic Zinc Finger"/>
    <property type="match status" value="5"/>
</dbReference>
<feature type="region of interest" description="Disordered" evidence="9">
    <location>
        <begin position="469"/>
        <end position="530"/>
    </location>
</feature>
<dbReference type="InterPro" id="IPR036236">
    <property type="entry name" value="Znf_C2H2_sf"/>
</dbReference>
<dbReference type="GO" id="GO:0008270">
    <property type="term" value="F:zinc ion binding"/>
    <property type="evidence" value="ECO:0007669"/>
    <property type="project" value="UniProtKB-KW"/>
</dbReference>
<evidence type="ECO:0000259" key="10">
    <source>
        <dbReference type="PROSITE" id="PS50157"/>
    </source>
</evidence>
<name>G0P1G0_CAEBE</name>
<dbReference type="FunCoup" id="G0P1G0">
    <property type="interactions" value="49"/>
</dbReference>
<evidence type="ECO:0000256" key="5">
    <source>
        <dbReference type="ARBA" id="ARBA00022833"/>
    </source>
</evidence>
<feature type="region of interest" description="Disordered" evidence="9">
    <location>
        <begin position="827"/>
        <end position="872"/>
    </location>
</feature>